<dbReference type="Gene3D" id="3.40.50.1010">
    <property type="entry name" value="5'-nuclease"/>
    <property type="match status" value="1"/>
</dbReference>
<dbReference type="Pfam" id="PF01850">
    <property type="entry name" value="PIN"/>
    <property type="match status" value="1"/>
</dbReference>
<organism evidence="10 11">
    <name type="scientific">Xaviernesmea rhizosphaerae</name>
    <dbReference type="NCBI Taxonomy" id="1672749"/>
    <lineage>
        <taxon>Bacteria</taxon>
        <taxon>Pseudomonadati</taxon>
        <taxon>Pseudomonadota</taxon>
        <taxon>Alphaproteobacteria</taxon>
        <taxon>Hyphomicrobiales</taxon>
        <taxon>Rhizobiaceae</taxon>
        <taxon>Rhizobium/Agrobacterium group</taxon>
        <taxon>Xaviernesmea</taxon>
    </lineage>
</organism>
<dbReference type="RefSeq" id="WP_081176757.1">
    <property type="nucleotide sequence ID" value="NZ_MSPX01000012.1"/>
</dbReference>
<evidence type="ECO:0000256" key="7">
    <source>
        <dbReference type="ARBA" id="ARBA00038093"/>
    </source>
</evidence>
<sequence length="132" mass="14424">MLDTNIVSDLIRHPLGRVTQRIAEAGEQAVAISAIVASELRFGAAKKALLPLAQRIEGVLQRVAVLSYDERASVDYAEIRQDLESRGAPIGATDLFIAAHAPALDLVLVTANTREFQRVPRLKLENWLETAP</sequence>
<evidence type="ECO:0000256" key="3">
    <source>
        <dbReference type="ARBA" id="ARBA00022722"/>
    </source>
</evidence>
<protein>
    <recommendedName>
        <fullName evidence="8">Ribonuclease VapC</fullName>
        <shortName evidence="8">RNase VapC</shortName>
        <ecNumber evidence="8">3.1.-.-</ecNumber>
    </recommendedName>
    <alternativeName>
        <fullName evidence="8">Toxin VapC</fullName>
    </alternativeName>
</protein>
<dbReference type="EMBL" id="MSPX01000012">
    <property type="protein sequence ID" value="OQP85760.1"/>
    <property type="molecule type" value="Genomic_DNA"/>
</dbReference>
<keyword evidence="11" id="KW-1185">Reference proteome</keyword>
<evidence type="ECO:0000313" key="11">
    <source>
        <dbReference type="Proteomes" id="UP000192652"/>
    </source>
</evidence>
<proteinExistence type="inferred from homology"/>
<comment type="cofactor">
    <cofactor evidence="1 8">
        <name>Mg(2+)</name>
        <dbReference type="ChEBI" id="CHEBI:18420"/>
    </cofactor>
</comment>
<evidence type="ECO:0000256" key="2">
    <source>
        <dbReference type="ARBA" id="ARBA00022649"/>
    </source>
</evidence>
<feature type="domain" description="PIN" evidence="9">
    <location>
        <begin position="1"/>
        <end position="121"/>
    </location>
</feature>
<keyword evidence="5 8" id="KW-0378">Hydrolase</keyword>
<dbReference type="InterPro" id="IPR002716">
    <property type="entry name" value="PIN_dom"/>
</dbReference>
<name>A0ABX3PBG7_9HYPH</name>
<feature type="binding site" evidence="8">
    <location>
        <position position="3"/>
    </location>
    <ligand>
        <name>Mg(2+)</name>
        <dbReference type="ChEBI" id="CHEBI:18420"/>
    </ligand>
</feature>
<dbReference type="PANTHER" id="PTHR33653">
    <property type="entry name" value="RIBONUCLEASE VAPC2"/>
    <property type="match status" value="1"/>
</dbReference>
<dbReference type="Proteomes" id="UP000192652">
    <property type="component" value="Unassembled WGS sequence"/>
</dbReference>
<evidence type="ECO:0000256" key="6">
    <source>
        <dbReference type="ARBA" id="ARBA00022842"/>
    </source>
</evidence>
<dbReference type="EC" id="3.1.-.-" evidence="8"/>
<keyword evidence="3 8" id="KW-0540">Nuclease</keyword>
<gene>
    <name evidence="8" type="primary">vapC</name>
    <name evidence="10" type="ORF">BTR14_14430</name>
</gene>
<dbReference type="InterPro" id="IPR029060">
    <property type="entry name" value="PIN-like_dom_sf"/>
</dbReference>
<comment type="function">
    <text evidence="8">Toxic component of a toxin-antitoxin (TA) system. An RNase.</text>
</comment>
<comment type="caution">
    <text evidence="10">The sequence shown here is derived from an EMBL/GenBank/DDBJ whole genome shotgun (WGS) entry which is preliminary data.</text>
</comment>
<reference evidence="10 11" key="1">
    <citation type="journal article" date="2017" name="Antonie Van Leeuwenhoek">
        <title>Rhizobium rhizosphaerae sp. nov., a novel species isolated from rice rhizosphere.</title>
        <authorList>
            <person name="Zhao J.J."/>
            <person name="Zhang J."/>
            <person name="Zhang R.J."/>
            <person name="Zhang C.W."/>
            <person name="Yin H.Q."/>
            <person name="Zhang X.X."/>
        </authorList>
    </citation>
    <scope>NUCLEOTIDE SEQUENCE [LARGE SCALE GENOMIC DNA]</scope>
    <source>
        <strain evidence="10 11">RD15</strain>
    </source>
</reference>
<evidence type="ECO:0000256" key="5">
    <source>
        <dbReference type="ARBA" id="ARBA00022801"/>
    </source>
</evidence>
<dbReference type="SUPFAM" id="SSF88723">
    <property type="entry name" value="PIN domain-like"/>
    <property type="match status" value="1"/>
</dbReference>
<comment type="similarity">
    <text evidence="7 8">Belongs to the PINc/VapC protein family.</text>
</comment>
<feature type="binding site" evidence="8">
    <location>
        <position position="94"/>
    </location>
    <ligand>
        <name>Mg(2+)</name>
        <dbReference type="ChEBI" id="CHEBI:18420"/>
    </ligand>
</feature>
<evidence type="ECO:0000313" key="10">
    <source>
        <dbReference type="EMBL" id="OQP85760.1"/>
    </source>
</evidence>
<dbReference type="InterPro" id="IPR050556">
    <property type="entry name" value="Type_II_TA_system_RNase"/>
</dbReference>
<dbReference type="InterPro" id="IPR022907">
    <property type="entry name" value="VapC_family"/>
</dbReference>
<evidence type="ECO:0000256" key="8">
    <source>
        <dbReference type="HAMAP-Rule" id="MF_00265"/>
    </source>
</evidence>
<evidence type="ECO:0000259" key="9">
    <source>
        <dbReference type="Pfam" id="PF01850"/>
    </source>
</evidence>
<keyword evidence="2 8" id="KW-1277">Toxin-antitoxin system</keyword>
<keyword evidence="8" id="KW-0800">Toxin</keyword>
<evidence type="ECO:0000256" key="4">
    <source>
        <dbReference type="ARBA" id="ARBA00022723"/>
    </source>
</evidence>
<keyword evidence="6 8" id="KW-0460">Magnesium</keyword>
<dbReference type="CDD" id="cd18748">
    <property type="entry name" value="PIN_VapC4-5_FitB-like"/>
    <property type="match status" value="1"/>
</dbReference>
<dbReference type="PANTHER" id="PTHR33653:SF1">
    <property type="entry name" value="RIBONUCLEASE VAPC2"/>
    <property type="match status" value="1"/>
</dbReference>
<evidence type="ECO:0000256" key="1">
    <source>
        <dbReference type="ARBA" id="ARBA00001946"/>
    </source>
</evidence>
<dbReference type="HAMAP" id="MF_00265">
    <property type="entry name" value="VapC_Nob1"/>
    <property type="match status" value="1"/>
</dbReference>
<accession>A0ABX3PBG7</accession>
<keyword evidence="4 8" id="KW-0479">Metal-binding</keyword>